<dbReference type="InterPro" id="IPR016461">
    <property type="entry name" value="COMT-like"/>
</dbReference>
<accession>Q025E9</accession>
<keyword evidence="1 7" id="KW-0489">Methyltransferase</keyword>
<dbReference type="Pfam" id="PF08100">
    <property type="entry name" value="Dimerisation"/>
    <property type="match status" value="1"/>
</dbReference>
<dbReference type="InterPro" id="IPR036390">
    <property type="entry name" value="WH_DNA-bd_sf"/>
</dbReference>
<protein>
    <submittedName>
        <fullName evidence="7">Methyltransferase type 12</fullName>
    </submittedName>
</protein>
<dbReference type="eggNOG" id="COG2226">
    <property type="taxonomic scope" value="Bacteria"/>
</dbReference>
<dbReference type="PROSITE" id="PS51683">
    <property type="entry name" value="SAM_OMT_II"/>
    <property type="match status" value="1"/>
</dbReference>
<dbReference type="PANTHER" id="PTHR43712">
    <property type="entry name" value="PUTATIVE (AFU_ORTHOLOGUE AFUA_4G14580)-RELATED"/>
    <property type="match status" value="1"/>
</dbReference>
<dbReference type="InParanoid" id="Q025E9"/>
<reference evidence="7" key="1">
    <citation type="submission" date="2006-10" db="EMBL/GenBank/DDBJ databases">
        <title>Complete sequence of Solibacter usitatus Ellin6076.</title>
        <authorList>
            <consortium name="US DOE Joint Genome Institute"/>
            <person name="Copeland A."/>
            <person name="Lucas S."/>
            <person name="Lapidus A."/>
            <person name="Barry K."/>
            <person name="Detter J.C."/>
            <person name="Glavina del Rio T."/>
            <person name="Hammon N."/>
            <person name="Israni S."/>
            <person name="Dalin E."/>
            <person name="Tice H."/>
            <person name="Pitluck S."/>
            <person name="Thompson L.S."/>
            <person name="Brettin T."/>
            <person name="Bruce D."/>
            <person name="Han C."/>
            <person name="Tapia R."/>
            <person name="Gilna P."/>
            <person name="Schmutz J."/>
            <person name="Larimer F."/>
            <person name="Land M."/>
            <person name="Hauser L."/>
            <person name="Kyrpides N."/>
            <person name="Mikhailova N."/>
            <person name="Janssen P.H."/>
            <person name="Kuske C.R."/>
            <person name="Richardson P."/>
        </authorList>
    </citation>
    <scope>NUCLEOTIDE SEQUENCE</scope>
    <source>
        <strain evidence="7">Ellin6076</strain>
    </source>
</reference>
<dbReference type="InterPro" id="IPR001077">
    <property type="entry name" value="COMT_C"/>
</dbReference>
<dbReference type="HOGENOM" id="CLU_005533_4_1_0"/>
<dbReference type="PANTHER" id="PTHR43712:SF2">
    <property type="entry name" value="O-METHYLTRANSFERASE CICE"/>
    <property type="match status" value="1"/>
</dbReference>
<dbReference type="OrthoDB" id="9810615at2"/>
<dbReference type="AlphaFoldDB" id="Q025E9"/>
<sequence>MQPGKSAEGPLTPGLVFDMLQAHQRTAALKAAIELDIFRAVGEGPGDAAAIARHCKASERGVRILCDFLAIYGVLGKEGGRYVHTPTSAAFLDPRSPASLASIAQFLSNPAMREPYEHLAEIVRTGRTVLPGQGSVEPDNPIWVQFAETMAPMMAPLVGPLGAVVLDGHKGPMRVLDIAAGHGLFGIEIAKQNPEARVTGLDWAPVLRVALDNARKAGVEGRYDMLPGSAFEVDFGGPYDAVLLTNFLHHFDRATCVGLLKKVHAALKPGGRAATLEFVPNEDRISPPMPAAFALTMLASTPSGDAYTLSELTGMYQEAGFTGMTGHPIPMSPHTVVMGKA</sequence>
<feature type="domain" description="O-methyltransferase dimerisation" evidence="6">
    <location>
        <begin position="19"/>
        <end position="92"/>
    </location>
</feature>
<dbReference type="Gene3D" id="1.10.10.10">
    <property type="entry name" value="Winged helix-like DNA-binding domain superfamily/Winged helix DNA-binding domain"/>
    <property type="match status" value="1"/>
</dbReference>
<dbReference type="CDD" id="cd02440">
    <property type="entry name" value="AdoMet_MTases"/>
    <property type="match status" value="1"/>
</dbReference>
<keyword evidence="3" id="KW-0949">S-adenosyl-L-methionine</keyword>
<feature type="domain" description="O-methyltransferase C-terminal" evidence="5">
    <location>
        <begin position="173"/>
        <end position="321"/>
    </location>
</feature>
<dbReference type="PIRSF" id="PIRSF005739">
    <property type="entry name" value="O-mtase"/>
    <property type="match status" value="1"/>
</dbReference>
<dbReference type="Gene3D" id="3.40.50.150">
    <property type="entry name" value="Vaccinia Virus protein VP39"/>
    <property type="match status" value="1"/>
</dbReference>
<evidence type="ECO:0000256" key="4">
    <source>
        <dbReference type="PIRSR" id="PIRSR005739-1"/>
    </source>
</evidence>
<dbReference type="SUPFAM" id="SSF53335">
    <property type="entry name" value="S-adenosyl-L-methionine-dependent methyltransferases"/>
    <property type="match status" value="1"/>
</dbReference>
<dbReference type="Pfam" id="PF00891">
    <property type="entry name" value="Methyltransf_2"/>
    <property type="match status" value="1"/>
</dbReference>
<dbReference type="SUPFAM" id="SSF46785">
    <property type="entry name" value="Winged helix' DNA-binding domain"/>
    <property type="match status" value="1"/>
</dbReference>
<gene>
    <name evidence="7" type="ordered locus">Acid_2381</name>
</gene>
<evidence type="ECO:0000259" key="5">
    <source>
        <dbReference type="Pfam" id="PF00891"/>
    </source>
</evidence>
<dbReference type="GO" id="GO:0046983">
    <property type="term" value="F:protein dimerization activity"/>
    <property type="evidence" value="ECO:0007669"/>
    <property type="project" value="InterPro"/>
</dbReference>
<organism evidence="7">
    <name type="scientific">Solibacter usitatus (strain Ellin6076)</name>
    <dbReference type="NCBI Taxonomy" id="234267"/>
    <lineage>
        <taxon>Bacteria</taxon>
        <taxon>Pseudomonadati</taxon>
        <taxon>Acidobacteriota</taxon>
        <taxon>Terriglobia</taxon>
        <taxon>Bryobacterales</taxon>
        <taxon>Solibacteraceae</taxon>
        <taxon>Candidatus Solibacter</taxon>
    </lineage>
</organism>
<dbReference type="GO" id="GO:0008171">
    <property type="term" value="F:O-methyltransferase activity"/>
    <property type="evidence" value="ECO:0007669"/>
    <property type="project" value="InterPro"/>
</dbReference>
<evidence type="ECO:0000256" key="2">
    <source>
        <dbReference type="ARBA" id="ARBA00022679"/>
    </source>
</evidence>
<name>Q025E9_SOLUE</name>
<dbReference type="GO" id="GO:0032259">
    <property type="term" value="P:methylation"/>
    <property type="evidence" value="ECO:0007669"/>
    <property type="project" value="UniProtKB-KW"/>
</dbReference>
<dbReference type="InterPro" id="IPR029063">
    <property type="entry name" value="SAM-dependent_MTases_sf"/>
</dbReference>
<dbReference type="EMBL" id="CP000473">
    <property type="protein sequence ID" value="ABJ83370.1"/>
    <property type="molecule type" value="Genomic_DNA"/>
</dbReference>
<keyword evidence="2 7" id="KW-0808">Transferase</keyword>
<dbReference type="InterPro" id="IPR012967">
    <property type="entry name" value="COMT_dimerisation"/>
</dbReference>
<evidence type="ECO:0000313" key="7">
    <source>
        <dbReference type="EMBL" id="ABJ83370.1"/>
    </source>
</evidence>
<dbReference type="KEGG" id="sus:Acid_2381"/>
<feature type="active site" description="Proton acceptor" evidence="4">
    <location>
        <position position="249"/>
    </location>
</feature>
<evidence type="ECO:0000256" key="3">
    <source>
        <dbReference type="ARBA" id="ARBA00022691"/>
    </source>
</evidence>
<proteinExistence type="predicted"/>
<evidence type="ECO:0000256" key="1">
    <source>
        <dbReference type="ARBA" id="ARBA00022603"/>
    </source>
</evidence>
<dbReference type="STRING" id="234267.Acid_2381"/>
<evidence type="ECO:0000259" key="6">
    <source>
        <dbReference type="Pfam" id="PF08100"/>
    </source>
</evidence>
<dbReference type="InterPro" id="IPR036388">
    <property type="entry name" value="WH-like_DNA-bd_sf"/>
</dbReference>